<feature type="compositionally biased region" description="Gly residues" evidence="1">
    <location>
        <begin position="40"/>
        <end position="49"/>
    </location>
</feature>
<feature type="compositionally biased region" description="Gly residues" evidence="1">
    <location>
        <begin position="121"/>
        <end position="131"/>
    </location>
</feature>
<feature type="compositionally biased region" description="Basic and acidic residues" evidence="1">
    <location>
        <begin position="161"/>
        <end position="187"/>
    </location>
</feature>
<dbReference type="GO" id="GO:0004131">
    <property type="term" value="F:cytosine deaminase activity"/>
    <property type="evidence" value="ECO:0007669"/>
    <property type="project" value="UniProtKB-EC"/>
</dbReference>
<organism evidence="2">
    <name type="scientific">uncultured Craurococcus sp</name>
    <dbReference type="NCBI Taxonomy" id="1135998"/>
    <lineage>
        <taxon>Bacteria</taxon>
        <taxon>Pseudomonadati</taxon>
        <taxon>Pseudomonadota</taxon>
        <taxon>Alphaproteobacteria</taxon>
        <taxon>Acetobacterales</taxon>
        <taxon>Acetobacteraceae</taxon>
        <taxon>Craurococcus</taxon>
        <taxon>environmental samples</taxon>
    </lineage>
</organism>
<feature type="compositionally biased region" description="Basic residues" evidence="1">
    <location>
        <begin position="24"/>
        <end position="34"/>
    </location>
</feature>
<proteinExistence type="predicted"/>
<accession>A0A6J4HFN0</accession>
<keyword evidence="2" id="KW-0378">Hydrolase</keyword>
<feature type="compositionally biased region" description="Basic and acidic residues" evidence="1">
    <location>
        <begin position="100"/>
        <end position="120"/>
    </location>
</feature>
<dbReference type="EMBL" id="CADCTD010000017">
    <property type="protein sequence ID" value="CAA9223052.1"/>
    <property type="molecule type" value="Genomic_DNA"/>
</dbReference>
<name>A0A6J4HFN0_9PROT</name>
<dbReference type="EC" id="3.5.4.1" evidence="2"/>
<feature type="region of interest" description="Disordered" evidence="1">
    <location>
        <begin position="1"/>
        <end position="200"/>
    </location>
</feature>
<gene>
    <name evidence="2" type="ORF">AVDCRST_MAG27-444</name>
</gene>
<feature type="non-terminal residue" evidence="2">
    <location>
        <position position="200"/>
    </location>
</feature>
<reference evidence="2" key="1">
    <citation type="submission" date="2020-02" db="EMBL/GenBank/DDBJ databases">
        <authorList>
            <person name="Meier V. D."/>
        </authorList>
    </citation>
    <scope>NUCLEOTIDE SEQUENCE</scope>
    <source>
        <strain evidence="2">AVDCRST_MAG27</strain>
    </source>
</reference>
<feature type="compositionally biased region" description="Low complexity" evidence="1">
    <location>
        <begin position="50"/>
        <end position="60"/>
    </location>
</feature>
<feature type="non-terminal residue" evidence="2">
    <location>
        <position position="1"/>
    </location>
</feature>
<protein>
    <submittedName>
        <fullName evidence="2">Cytosine deaminase</fullName>
        <ecNumber evidence="2">3.5.4.1</ecNumber>
    </submittedName>
</protein>
<evidence type="ECO:0000256" key="1">
    <source>
        <dbReference type="SAM" id="MobiDB-lite"/>
    </source>
</evidence>
<evidence type="ECO:0000313" key="2">
    <source>
        <dbReference type="EMBL" id="CAA9223052.1"/>
    </source>
</evidence>
<sequence length="200" mass="20889">GLRPDNPRRAPAPSGSRRPDGGHRRGRRALRRRGAAALRNGGGGGGGGRPARLAGLRGNAHPPGQDLHHRPLRLRGGQGAPGDGARLGREAHLHGGGRGGPRDPHPGEVHHPRHHPDADARGGGPEGGPAGIRGRAEPGEALRLGNRHRDMRDAAGGADQQSRHGRADGGRPGERRDRGGRGAELRHRSCRANPARLRTG</sequence>
<dbReference type="AlphaFoldDB" id="A0A6J4HFN0"/>